<keyword evidence="5" id="KW-0410">Iron transport</keyword>
<evidence type="ECO:0000259" key="17">
    <source>
        <dbReference type="Pfam" id="PF00593"/>
    </source>
</evidence>
<comment type="subcellular location">
    <subcellularLocation>
        <location evidence="1 14">Cell outer membrane</location>
        <topology evidence="1 14">Multi-pass membrane protein</topology>
    </subcellularLocation>
</comment>
<evidence type="ECO:0000256" key="9">
    <source>
        <dbReference type="ARBA" id="ARBA00023065"/>
    </source>
</evidence>
<dbReference type="InterPro" id="IPR037066">
    <property type="entry name" value="Plug_dom_sf"/>
</dbReference>
<keyword evidence="9" id="KW-0406">Ion transport</keyword>
<dbReference type="Gene3D" id="2.40.170.20">
    <property type="entry name" value="TonB-dependent receptor, beta-barrel domain"/>
    <property type="match status" value="1"/>
</dbReference>
<dbReference type="Pfam" id="PF00593">
    <property type="entry name" value="TonB_dep_Rec_b-barrel"/>
    <property type="match status" value="1"/>
</dbReference>
<dbReference type="Gene3D" id="2.170.130.10">
    <property type="entry name" value="TonB-dependent receptor, plug domain"/>
    <property type="match status" value="1"/>
</dbReference>
<keyword evidence="7 16" id="KW-0732">Signal</keyword>
<organism evidence="19 20">
    <name type="scientific">Photobacterium phosphoreum</name>
    <dbReference type="NCBI Taxonomy" id="659"/>
    <lineage>
        <taxon>Bacteria</taxon>
        <taxon>Pseudomonadati</taxon>
        <taxon>Pseudomonadota</taxon>
        <taxon>Gammaproteobacteria</taxon>
        <taxon>Vibrionales</taxon>
        <taxon>Vibrionaceae</taxon>
        <taxon>Photobacterium</taxon>
    </lineage>
</organism>
<dbReference type="GO" id="GO:0015344">
    <property type="term" value="F:siderophore uptake transmembrane transporter activity"/>
    <property type="evidence" value="ECO:0007669"/>
    <property type="project" value="TreeGrafter"/>
</dbReference>
<evidence type="ECO:0000256" key="5">
    <source>
        <dbReference type="ARBA" id="ARBA00022496"/>
    </source>
</evidence>
<keyword evidence="8" id="KW-0408">Iron</keyword>
<dbReference type="Pfam" id="PF07715">
    <property type="entry name" value="Plug"/>
    <property type="match status" value="1"/>
</dbReference>
<keyword evidence="6 14" id="KW-0812">Transmembrane</keyword>
<dbReference type="EMBL" id="WMCP01000012">
    <property type="protein sequence ID" value="MCF2302366.1"/>
    <property type="molecule type" value="Genomic_DNA"/>
</dbReference>
<reference evidence="19" key="1">
    <citation type="submission" date="2019-11" db="EMBL/GenBank/DDBJ databases">
        <title>Comparative genomics of photobacteria reveal adaptation to distinct habitats.</title>
        <authorList>
            <person name="Fuertes-Perez S."/>
            <person name="Hilgarth M."/>
            <person name="Vogel R.F."/>
        </authorList>
    </citation>
    <scope>NUCLEOTIDE SEQUENCE</scope>
    <source>
        <strain evidence="19">TMW2.2145</strain>
    </source>
</reference>
<evidence type="ECO:0000256" key="4">
    <source>
        <dbReference type="ARBA" id="ARBA00022452"/>
    </source>
</evidence>
<feature type="chain" id="PRO_5043633008" evidence="16">
    <location>
        <begin position="28"/>
        <end position="734"/>
    </location>
</feature>
<dbReference type="InterPro" id="IPR039426">
    <property type="entry name" value="TonB-dep_rcpt-like"/>
</dbReference>
<feature type="domain" description="TonB-dependent receptor plug" evidence="18">
    <location>
        <begin position="74"/>
        <end position="176"/>
    </location>
</feature>
<dbReference type="CDD" id="cd01347">
    <property type="entry name" value="ligand_gated_channel"/>
    <property type="match status" value="1"/>
</dbReference>
<comment type="similarity">
    <text evidence="2 14 15">Belongs to the TonB-dependent receptor family.</text>
</comment>
<keyword evidence="12 19" id="KW-0675">Receptor</keyword>
<evidence type="ECO:0000256" key="11">
    <source>
        <dbReference type="ARBA" id="ARBA00023136"/>
    </source>
</evidence>
<dbReference type="GO" id="GO:0015891">
    <property type="term" value="P:siderophore transport"/>
    <property type="evidence" value="ECO:0007669"/>
    <property type="project" value="InterPro"/>
</dbReference>
<keyword evidence="13 14" id="KW-0998">Cell outer membrane</keyword>
<evidence type="ECO:0000256" key="3">
    <source>
        <dbReference type="ARBA" id="ARBA00022448"/>
    </source>
</evidence>
<evidence type="ECO:0000256" key="1">
    <source>
        <dbReference type="ARBA" id="ARBA00004571"/>
    </source>
</evidence>
<feature type="signal peptide" evidence="16">
    <location>
        <begin position="1"/>
        <end position="27"/>
    </location>
</feature>
<keyword evidence="3 14" id="KW-0813">Transport</keyword>
<dbReference type="AlphaFoldDB" id="A0AAW5A1D1"/>
<accession>A0AAW5A1D1</accession>
<evidence type="ECO:0000313" key="19">
    <source>
        <dbReference type="EMBL" id="MCF2302366.1"/>
    </source>
</evidence>
<dbReference type="RefSeq" id="WP_232581302.1">
    <property type="nucleotide sequence ID" value="NZ_WMCP01000012.1"/>
</dbReference>
<evidence type="ECO:0000256" key="2">
    <source>
        <dbReference type="ARBA" id="ARBA00009810"/>
    </source>
</evidence>
<dbReference type="PANTHER" id="PTHR32552">
    <property type="entry name" value="FERRICHROME IRON RECEPTOR-RELATED"/>
    <property type="match status" value="1"/>
</dbReference>
<dbReference type="GO" id="GO:0009279">
    <property type="term" value="C:cell outer membrane"/>
    <property type="evidence" value="ECO:0007669"/>
    <property type="project" value="UniProtKB-SubCell"/>
</dbReference>
<dbReference type="Proteomes" id="UP000813876">
    <property type="component" value="Unassembled WGS sequence"/>
</dbReference>
<evidence type="ECO:0000256" key="13">
    <source>
        <dbReference type="ARBA" id="ARBA00023237"/>
    </source>
</evidence>
<evidence type="ECO:0000256" key="16">
    <source>
        <dbReference type="SAM" id="SignalP"/>
    </source>
</evidence>
<evidence type="ECO:0000256" key="7">
    <source>
        <dbReference type="ARBA" id="ARBA00022729"/>
    </source>
</evidence>
<evidence type="ECO:0000256" key="10">
    <source>
        <dbReference type="ARBA" id="ARBA00023077"/>
    </source>
</evidence>
<dbReference type="PROSITE" id="PS52016">
    <property type="entry name" value="TONB_DEPENDENT_REC_3"/>
    <property type="match status" value="1"/>
</dbReference>
<dbReference type="InterPro" id="IPR000531">
    <property type="entry name" value="Beta-barrel_TonB"/>
</dbReference>
<keyword evidence="11 14" id="KW-0472">Membrane</keyword>
<evidence type="ECO:0000313" key="20">
    <source>
        <dbReference type="Proteomes" id="UP000813876"/>
    </source>
</evidence>
<evidence type="ECO:0000259" key="18">
    <source>
        <dbReference type="Pfam" id="PF07715"/>
    </source>
</evidence>
<dbReference type="InterPro" id="IPR036942">
    <property type="entry name" value="Beta-barrel_TonB_sf"/>
</dbReference>
<evidence type="ECO:0000256" key="15">
    <source>
        <dbReference type="RuleBase" id="RU003357"/>
    </source>
</evidence>
<dbReference type="InterPro" id="IPR010105">
    <property type="entry name" value="TonB_sidphr_rcpt"/>
</dbReference>
<protein>
    <submittedName>
        <fullName evidence="19">TonB-dependent siderophore receptor</fullName>
    </submittedName>
</protein>
<comment type="caution">
    <text evidence="19">The sequence shown here is derived from an EMBL/GenBank/DDBJ whole genome shotgun (WGS) entry which is preliminary data.</text>
</comment>
<gene>
    <name evidence="19" type="ORF">GLP33_11545</name>
</gene>
<evidence type="ECO:0000256" key="6">
    <source>
        <dbReference type="ARBA" id="ARBA00022692"/>
    </source>
</evidence>
<name>A0AAW5A1D1_PHOPO</name>
<keyword evidence="4 14" id="KW-1134">Transmembrane beta strand</keyword>
<feature type="domain" description="TonB-dependent receptor-like beta-barrel" evidence="17">
    <location>
        <begin position="249"/>
        <end position="704"/>
    </location>
</feature>
<evidence type="ECO:0000256" key="12">
    <source>
        <dbReference type="ARBA" id="ARBA00023170"/>
    </source>
</evidence>
<dbReference type="PANTHER" id="PTHR32552:SF68">
    <property type="entry name" value="FERRICHROME OUTER MEMBRANE TRANSPORTER_PHAGE RECEPTOR"/>
    <property type="match status" value="1"/>
</dbReference>
<keyword evidence="10 15" id="KW-0798">TonB box</keyword>
<dbReference type="InterPro" id="IPR012910">
    <property type="entry name" value="Plug_dom"/>
</dbReference>
<evidence type="ECO:0000256" key="14">
    <source>
        <dbReference type="PROSITE-ProRule" id="PRU01360"/>
    </source>
</evidence>
<dbReference type="SUPFAM" id="SSF56935">
    <property type="entry name" value="Porins"/>
    <property type="match status" value="1"/>
</dbReference>
<dbReference type="NCBIfam" id="TIGR01783">
    <property type="entry name" value="TonB-siderophor"/>
    <property type="match status" value="1"/>
</dbReference>
<dbReference type="GO" id="GO:0038023">
    <property type="term" value="F:signaling receptor activity"/>
    <property type="evidence" value="ECO:0007669"/>
    <property type="project" value="InterPro"/>
</dbReference>
<evidence type="ECO:0000256" key="8">
    <source>
        <dbReference type="ARBA" id="ARBA00023004"/>
    </source>
</evidence>
<proteinExistence type="inferred from homology"/>
<sequence>MDIPAAGLKRTIIAPLFLALFSTSLFAEDQNDTVAHPNNNKSTKQDDAITVYNTITVYGQTYRNTATKTTLEPEETPQGLTVIDNEQLQQREVQSLNQALRYTPGLVTETKGASVTMYDTYKVRGFDVNQSYYDGLVLPYLSGWNFQAQADPIAVQQIEVFKGPTSVLYGAMNPGGMVNMIAKSPQMEHSTTVDVGAGSRNLMKASVDTTGQIGDSNLSYRFIGLARKQDSQVDTATNERYVVAPSLNWQVSDKTLVNFNLYYQNDPAMGINSALPVSGMFISNSNGSTSPSTFASDGNWDSFKRDFVMAGYKIDHQFNDQWSFLQNARYTNGSLHQKNTYSMSFTESGSNAGQLQRNIYSTDENLKAFTIDNQFSGKLKLNRWEHNLLFGLDYQTMNGSSNYKEYDTSSIANWNQFNIFSPNNNLIVNPRSLSVKSTTITDVDLYQTGFYLQDQIRHDKLVLLTGGRFDTYKLNTLTNGTIPSSIDQNAFTYRVGALYTFDNGIAPYVSYATGFEPTTGTDSNGNAYKPETSEQVEVGMKYQAPDLSKSASISLFHILKNDTLVANPDNYTNPKLQVGQVRSQGVELQGKWFVTSNLDISPSYTYTDMQITKDASSNLKGTTPIYVPTHAASIWANYNFYDGALAGTRVSGGARYVGTMQMDSTNTEGKVPAYTITDLSLGYDLSELSRSLSGVTANFLVNNVFNTANYTCFNSTNCWYGEERSVELHVKYEM</sequence>